<dbReference type="InterPro" id="IPR050097">
    <property type="entry name" value="Ferredoxin-NADP_redctase_2"/>
</dbReference>
<sequence length="324" mass="34261">MSTTNTTNIVDALIVGGGPAGLSAALAFARQSQSAIVFDNGRYRNAATDYMHLIPGLDHKAPAEFRATARSQITDRYDKIRILEGVDIVAAKKTDADSFELSDEAGQTWNGRKVILATGVEDVMLDIPGYTELWGKFIVHCLYCKGYEQRGGSAGVLAVGPLGNVNMALHIARQETALSKRVTLYSNGNESLAGELVSAFGSATAMRTDARKIKEFVAGADGKGVAIRFEDGSEVVEDYLAHQAPVKARGSLADLLGLEKGPNGEVKVSSPFQQASVRGVFAAGDNGAMLKNVPNAVFSGHVAGQMASTQLLADLNGQKSIFPI</sequence>
<name>A0A9P7MH51_9HYPO</name>
<evidence type="ECO:0000256" key="3">
    <source>
        <dbReference type="ARBA" id="ARBA00023002"/>
    </source>
</evidence>
<protein>
    <recommendedName>
        <fullName evidence="4">FAD/NAD(P)-binding domain-containing protein</fullName>
    </recommendedName>
</protein>
<evidence type="ECO:0000313" key="6">
    <source>
        <dbReference type="Proteomes" id="UP000706124"/>
    </source>
</evidence>
<dbReference type="InterPro" id="IPR036188">
    <property type="entry name" value="FAD/NAD-bd_sf"/>
</dbReference>
<dbReference type="PANTHER" id="PTHR48105">
    <property type="entry name" value="THIOREDOXIN REDUCTASE 1-RELATED-RELATED"/>
    <property type="match status" value="1"/>
</dbReference>
<comment type="caution">
    <text evidence="5">The sequence shown here is derived from an EMBL/GenBank/DDBJ whole genome shotgun (WGS) entry which is preliminary data.</text>
</comment>
<dbReference type="EMBL" id="SRPO01000060">
    <property type="protein sequence ID" value="KAG5944069.1"/>
    <property type="molecule type" value="Genomic_DNA"/>
</dbReference>
<dbReference type="Pfam" id="PF07992">
    <property type="entry name" value="Pyr_redox_2"/>
    <property type="match status" value="1"/>
</dbReference>
<dbReference type="Gene3D" id="3.50.50.60">
    <property type="entry name" value="FAD/NAD(P)-binding domain"/>
    <property type="match status" value="2"/>
</dbReference>
<dbReference type="PRINTS" id="PR00469">
    <property type="entry name" value="PNDRDTASEII"/>
</dbReference>
<dbReference type="OrthoDB" id="10260355at2759"/>
<dbReference type="GO" id="GO:0016491">
    <property type="term" value="F:oxidoreductase activity"/>
    <property type="evidence" value="ECO:0007669"/>
    <property type="project" value="UniProtKB-KW"/>
</dbReference>
<dbReference type="SUPFAM" id="SSF51905">
    <property type="entry name" value="FAD/NAD(P)-binding domain"/>
    <property type="match status" value="1"/>
</dbReference>
<dbReference type="Proteomes" id="UP000706124">
    <property type="component" value="Unassembled WGS sequence"/>
</dbReference>
<evidence type="ECO:0000256" key="2">
    <source>
        <dbReference type="ARBA" id="ARBA00022630"/>
    </source>
</evidence>
<keyword evidence="3" id="KW-0560">Oxidoreductase</keyword>
<dbReference type="AlphaFoldDB" id="A0A9P7MH51"/>
<evidence type="ECO:0000313" key="5">
    <source>
        <dbReference type="EMBL" id="KAG5944069.1"/>
    </source>
</evidence>
<evidence type="ECO:0000259" key="4">
    <source>
        <dbReference type="Pfam" id="PF07992"/>
    </source>
</evidence>
<evidence type="ECO:0000256" key="1">
    <source>
        <dbReference type="ARBA" id="ARBA00009333"/>
    </source>
</evidence>
<organism evidence="5 6">
    <name type="scientific">Claviceps pazoutovae</name>
    <dbReference type="NCBI Taxonomy" id="1649127"/>
    <lineage>
        <taxon>Eukaryota</taxon>
        <taxon>Fungi</taxon>
        <taxon>Dikarya</taxon>
        <taxon>Ascomycota</taxon>
        <taxon>Pezizomycotina</taxon>
        <taxon>Sordariomycetes</taxon>
        <taxon>Hypocreomycetidae</taxon>
        <taxon>Hypocreales</taxon>
        <taxon>Clavicipitaceae</taxon>
        <taxon>Claviceps</taxon>
    </lineage>
</organism>
<comment type="similarity">
    <text evidence="1">Belongs to the class-II pyridine nucleotide-disulfide oxidoreductase family.</text>
</comment>
<accession>A0A9P7MH51</accession>
<feature type="domain" description="FAD/NAD(P)-binding" evidence="4">
    <location>
        <begin position="11"/>
        <end position="300"/>
    </location>
</feature>
<reference evidence="5 6" key="1">
    <citation type="journal article" date="2020" name="bioRxiv">
        <title>Whole genome comparisons of ergot fungi reveals the divergence and evolution of species within the genus Claviceps are the result of varying mechanisms driving genome evolution and host range expansion.</title>
        <authorList>
            <person name="Wyka S.A."/>
            <person name="Mondo S.J."/>
            <person name="Liu M."/>
            <person name="Dettman J."/>
            <person name="Nalam V."/>
            <person name="Broders K.D."/>
        </authorList>
    </citation>
    <scope>NUCLEOTIDE SEQUENCE [LARGE SCALE GENOMIC DNA]</scope>
    <source>
        <strain evidence="5 6">CCC 1485</strain>
    </source>
</reference>
<proteinExistence type="inferred from homology"/>
<dbReference type="PRINTS" id="PR00368">
    <property type="entry name" value="FADPNR"/>
</dbReference>
<keyword evidence="2" id="KW-0285">Flavoprotein</keyword>
<keyword evidence="6" id="KW-1185">Reference proteome</keyword>
<gene>
    <name evidence="5" type="ORF">E4U60_006308</name>
</gene>
<dbReference type="InterPro" id="IPR023753">
    <property type="entry name" value="FAD/NAD-binding_dom"/>
</dbReference>
<dbReference type="GO" id="GO:0097237">
    <property type="term" value="P:cellular response to toxic substance"/>
    <property type="evidence" value="ECO:0007669"/>
    <property type="project" value="UniProtKB-ARBA"/>
</dbReference>